<protein>
    <recommendedName>
        <fullName evidence="2">carbonic anhydrase</fullName>
        <ecNumber evidence="2">4.2.1.1</ecNumber>
    </recommendedName>
</protein>
<dbReference type="InterPro" id="IPR036398">
    <property type="entry name" value="CA_dom_sf"/>
</dbReference>
<evidence type="ECO:0000256" key="4">
    <source>
        <dbReference type="ARBA" id="ARBA00022833"/>
    </source>
</evidence>
<dbReference type="Gene3D" id="3.10.200.10">
    <property type="entry name" value="Alpha carbonic anhydrase"/>
    <property type="match status" value="1"/>
</dbReference>
<name>A0A3M0BYZ5_9PROT</name>
<organism evidence="8 9">
    <name type="scientific">Eilatimonas milleporae</name>
    <dbReference type="NCBI Taxonomy" id="911205"/>
    <lineage>
        <taxon>Bacteria</taxon>
        <taxon>Pseudomonadati</taxon>
        <taxon>Pseudomonadota</taxon>
        <taxon>Alphaproteobacteria</taxon>
        <taxon>Kordiimonadales</taxon>
        <taxon>Kordiimonadaceae</taxon>
        <taxon>Eilatimonas</taxon>
    </lineage>
</organism>
<dbReference type="CDD" id="cd03124">
    <property type="entry name" value="alpha_CA_prokaryotic_like"/>
    <property type="match status" value="1"/>
</dbReference>
<keyword evidence="4" id="KW-0862">Zinc</keyword>
<sequence length="265" mass="29018">MKGTVMPTENFRRHLRTIAGGLILLSAAGTAPDQAPFAQDMPDWGYNGSRGPETWGALSPAYSQCRDGRSQSPINIEGTDPVLMHALETDYTVVPLEVVNSGKGMHMAASGVLRVGEKSFRLERVDFHTPSEHRILGRLFEMEVQFHHRGSDGSLATVSVLVEPGRASAAADEIWPHLPLEPGQRNRPEAVAVNARDLMPSDKHYYRYMGSQTVPPCTEGVHWYVLKTPLTLSSVQISAAKALIGTNSRPVQARNNRMILDAEAP</sequence>
<proteinExistence type="inferred from homology"/>
<dbReference type="InterPro" id="IPR001148">
    <property type="entry name" value="CA_dom"/>
</dbReference>
<dbReference type="PANTHER" id="PTHR18952">
    <property type="entry name" value="CARBONIC ANHYDRASE"/>
    <property type="match status" value="1"/>
</dbReference>
<dbReference type="InterPro" id="IPR041891">
    <property type="entry name" value="Alpha_CA_prokaryot-like"/>
</dbReference>
<feature type="domain" description="Alpha-carbonic anhydrase" evidence="7">
    <location>
        <begin position="42"/>
        <end position="265"/>
    </location>
</feature>
<keyword evidence="9" id="KW-1185">Reference proteome</keyword>
<evidence type="ECO:0000313" key="8">
    <source>
        <dbReference type="EMBL" id="RMB02801.1"/>
    </source>
</evidence>
<dbReference type="InParanoid" id="A0A3M0BYZ5"/>
<keyword evidence="5" id="KW-0456">Lyase</keyword>
<evidence type="ECO:0000256" key="6">
    <source>
        <dbReference type="ARBA" id="ARBA00048348"/>
    </source>
</evidence>
<dbReference type="EC" id="4.2.1.1" evidence="2"/>
<dbReference type="EMBL" id="REFR01000014">
    <property type="protein sequence ID" value="RMB02801.1"/>
    <property type="molecule type" value="Genomic_DNA"/>
</dbReference>
<dbReference type="Proteomes" id="UP000271227">
    <property type="component" value="Unassembled WGS sequence"/>
</dbReference>
<dbReference type="PANTHER" id="PTHR18952:SF265">
    <property type="entry name" value="CARBONIC ANHYDRASE"/>
    <property type="match status" value="1"/>
</dbReference>
<dbReference type="SUPFAM" id="SSF51069">
    <property type="entry name" value="Carbonic anhydrase"/>
    <property type="match status" value="1"/>
</dbReference>
<evidence type="ECO:0000256" key="1">
    <source>
        <dbReference type="ARBA" id="ARBA00010718"/>
    </source>
</evidence>
<accession>A0A3M0BYZ5</accession>
<dbReference type="SMART" id="SM01057">
    <property type="entry name" value="Carb_anhydrase"/>
    <property type="match status" value="1"/>
</dbReference>
<gene>
    <name evidence="8" type="ORF">BXY39_3153</name>
</gene>
<dbReference type="InterPro" id="IPR023561">
    <property type="entry name" value="Carbonic_anhydrase_a-class"/>
</dbReference>
<dbReference type="GO" id="GO:0004089">
    <property type="term" value="F:carbonate dehydratase activity"/>
    <property type="evidence" value="ECO:0007669"/>
    <property type="project" value="UniProtKB-EC"/>
</dbReference>
<dbReference type="AlphaFoldDB" id="A0A3M0BYZ5"/>
<evidence type="ECO:0000256" key="3">
    <source>
        <dbReference type="ARBA" id="ARBA00022723"/>
    </source>
</evidence>
<evidence type="ECO:0000259" key="7">
    <source>
        <dbReference type="PROSITE" id="PS51144"/>
    </source>
</evidence>
<reference evidence="8 9" key="1">
    <citation type="submission" date="2018-10" db="EMBL/GenBank/DDBJ databases">
        <title>Genomic Encyclopedia of Archaeal and Bacterial Type Strains, Phase II (KMG-II): from individual species to whole genera.</title>
        <authorList>
            <person name="Goeker M."/>
        </authorList>
    </citation>
    <scope>NUCLEOTIDE SEQUENCE [LARGE SCALE GENOMIC DNA]</scope>
    <source>
        <strain evidence="8 9">DSM 25217</strain>
    </source>
</reference>
<comment type="caution">
    <text evidence="8">The sequence shown here is derived from an EMBL/GenBank/DDBJ whole genome shotgun (WGS) entry which is preliminary data.</text>
</comment>
<comment type="catalytic activity">
    <reaction evidence="6">
        <text>hydrogencarbonate + H(+) = CO2 + H2O</text>
        <dbReference type="Rhea" id="RHEA:10748"/>
        <dbReference type="ChEBI" id="CHEBI:15377"/>
        <dbReference type="ChEBI" id="CHEBI:15378"/>
        <dbReference type="ChEBI" id="CHEBI:16526"/>
        <dbReference type="ChEBI" id="CHEBI:17544"/>
        <dbReference type="EC" id="4.2.1.1"/>
    </reaction>
</comment>
<dbReference type="Pfam" id="PF00194">
    <property type="entry name" value="Carb_anhydrase"/>
    <property type="match status" value="1"/>
</dbReference>
<evidence type="ECO:0000256" key="5">
    <source>
        <dbReference type="ARBA" id="ARBA00023239"/>
    </source>
</evidence>
<keyword evidence="3" id="KW-0479">Metal-binding</keyword>
<dbReference type="PROSITE" id="PS51144">
    <property type="entry name" value="ALPHA_CA_2"/>
    <property type="match status" value="1"/>
</dbReference>
<comment type="similarity">
    <text evidence="1">Belongs to the alpha-carbonic anhydrase family.</text>
</comment>
<evidence type="ECO:0000313" key="9">
    <source>
        <dbReference type="Proteomes" id="UP000271227"/>
    </source>
</evidence>
<dbReference type="GO" id="GO:0008270">
    <property type="term" value="F:zinc ion binding"/>
    <property type="evidence" value="ECO:0007669"/>
    <property type="project" value="InterPro"/>
</dbReference>
<evidence type="ECO:0000256" key="2">
    <source>
        <dbReference type="ARBA" id="ARBA00012925"/>
    </source>
</evidence>